<dbReference type="GO" id="GO:0005737">
    <property type="term" value="C:cytoplasm"/>
    <property type="evidence" value="ECO:0007669"/>
    <property type="project" value="UniProtKB-SubCell"/>
</dbReference>
<dbReference type="Pfam" id="PF09701">
    <property type="entry name" value="Cas_Cmr5"/>
    <property type="match status" value="1"/>
</dbReference>
<dbReference type="GO" id="GO:0051607">
    <property type="term" value="P:defense response to virus"/>
    <property type="evidence" value="ECO:0007669"/>
    <property type="project" value="UniProtKB-KW"/>
</dbReference>
<evidence type="ECO:0000256" key="4">
    <source>
        <dbReference type="ARBA" id="ARBA00023118"/>
    </source>
</evidence>
<dbReference type="AlphaFoldDB" id="A0A7U7GDY5"/>
<feature type="region of interest" description="Disordered" evidence="6">
    <location>
        <begin position="1"/>
        <end position="53"/>
    </location>
</feature>
<evidence type="ECO:0000256" key="2">
    <source>
        <dbReference type="ARBA" id="ARBA00006161"/>
    </source>
</evidence>
<keyword evidence="3" id="KW-0963">Cytoplasm</keyword>
<evidence type="ECO:0000256" key="3">
    <source>
        <dbReference type="ARBA" id="ARBA00022490"/>
    </source>
</evidence>
<dbReference type="Proteomes" id="UP000019184">
    <property type="component" value="Unassembled WGS sequence"/>
</dbReference>
<comment type="subcellular location">
    <subcellularLocation>
        <location evidence="1">Cytoplasm</location>
    </subcellularLocation>
</comment>
<dbReference type="EMBL" id="CBTK010000261">
    <property type="protein sequence ID" value="CDH46479.1"/>
    <property type="molecule type" value="Genomic_DNA"/>
</dbReference>
<dbReference type="NCBIfam" id="TIGR01881">
    <property type="entry name" value="cas_Cmr5"/>
    <property type="match status" value="1"/>
</dbReference>
<dbReference type="RefSeq" id="WP_081756438.1">
    <property type="nucleotide sequence ID" value="NZ_CBTK010000261.1"/>
</dbReference>
<evidence type="ECO:0000256" key="6">
    <source>
        <dbReference type="SAM" id="MobiDB-lite"/>
    </source>
</evidence>
<protein>
    <recommendedName>
        <fullName evidence="5">CRISPR type III-B/RAMP module-associated protein Cmr5</fullName>
    </recommendedName>
</protein>
<comment type="caution">
    <text evidence="7">The sequence shown here is derived from an EMBL/GenBank/DDBJ whole genome shotgun (WGS) entry which is preliminary data.</text>
</comment>
<name>A0A7U7GDY5_9GAMM</name>
<accession>A0A7U7GDY5</accession>
<organism evidence="7 8">
    <name type="scientific">Candidatus Contendobacter odensis Run_B_J11</name>
    <dbReference type="NCBI Taxonomy" id="1400861"/>
    <lineage>
        <taxon>Bacteria</taxon>
        <taxon>Pseudomonadati</taxon>
        <taxon>Pseudomonadota</taxon>
        <taxon>Gammaproteobacteria</taxon>
        <taxon>Candidatus Competibacteraceae</taxon>
        <taxon>Candidatus Contendibacter</taxon>
    </lineage>
</organism>
<reference evidence="7 8" key="1">
    <citation type="journal article" date="2014" name="ISME J.">
        <title>Candidatus Competibacter-lineage genomes retrieved from metagenomes reveal functional metabolic diversity.</title>
        <authorList>
            <person name="McIlroy S.J."/>
            <person name="Albertsen M."/>
            <person name="Andresen E.K."/>
            <person name="Saunders A.M."/>
            <person name="Kristiansen R."/>
            <person name="Stokholm-Bjerregaard M."/>
            <person name="Nielsen K.L."/>
            <person name="Nielsen P.H."/>
        </authorList>
    </citation>
    <scope>NUCLEOTIDE SEQUENCE [LARGE SCALE GENOMIC DNA]</scope>
    <source>
        <strain evidence="7 8">Run_B_J11</strain>
    </source>
</reference>
<dbReference type="OrthoDB" id="285848at2"/>
<dbReference type="SUPFAM" id="SSF158568">
    <property type="entry name" value="AF1862-like"/>
    <property type="match status" value="1"/>
</dbReference>
<evidence type="ECO:0000256" key="1">
    <source>
        <dbReference type="ARBA" id="ARBA00004496"/>
    </source>
</evidence>
<sequence length="184" mass="20380">MAPKYMKKKKKIASTAKVEKAPTIPPARKPTTPATASPLLLDQGGEKNTHPPANATLQQQRAHFALTRIRALADKWKDEPKKQKAFNSYASAMPFMIHANGLGQTAAFYRSKGEKDVHYSLYRLVGEWLSQNLQPFAGKADLLDGITQSDMDAYLAAQTEAMLFLDWVKKLASAFLAREEEASS</sequence>
<gene>
    <name evidence="7" type="ORF">BN874_460100</name>
</gene>
<evidence type="ECO:0000313" key="8">
    <source>
        <dbReference type="Proteomes" id="UP000019184"/>
    </source>
</evidence>
<comment type="similarity">
    <text evidence="2">Belongs to the CRISPR system Cmr5 family.</text>
</comment>
<evidence type="ECO:0000256" key="5">
    <source>
        <dbReference type="ARBA" id="ARBA00030001"/>
    </source>
</evidence>
<feature type="compositionally biased region" description="Low complexity" evidence="6">
    <location>
        <begin position="29"/>
        <end position="38"/>
    </location>
</feature>
<keyword evidence="8" id="KW-1185">Reference proteome</keyword>
<evidence type="ECO:0000313" key="7">
    <source>
        <dbReference type="EMBL" id="CDH46479.1"/>
    </source>
</evidence>
<proteinExistence type="inferred from homology"/>
<dbReference type="Gene3D" id="1.10.520.30">
    <property type="entry name" value="AF1862-like domain"/>
    <property type="match status" value="1"/>
</dbReference>
<dbReference type="InterPro" id="IPR023101">
    <property type="entry name" value="AF1862-like_dom_sf"/>
</dbReference>
<feature type="compositionally biased region" description="Basic residues" evidence="6">
    <location>
        <begin position="1"/>
        <end position="12"/>
    </location>
</feature>
<keyword evidence="4" id="KW-0051">Antiviral defense</keyword>
<dbReference type="InterPro" id="IPR010160">
    <property type="entry name" value="CRISPR-assoc_prot_Cmr5"/>
</dbReference>